<protein>
    <submittedName>
        <fullName evidence="1">Uncharacterized protein</fullName>
    </submittedName>
</protein>
<dbReference type="AlphaFoldDB" id="A0A8R1TYW9"/>
<sequence length="79" mass="9237">MPLYGRTCTILAQIQHRGRNFSLKRRVIVTRRIVDCWTASRRCGFVRGFHFLLFRCVTAIDFTIVEELIERLAAIFCCA</sequence>
<evidence type="ECO:0000313" key="2">
    <source>
        <dbReference type="Proteomes" id="UP000024404"/>
    </source>
</evidence>
<dbReference type="EMBL" id="CMVM020000248">
    <property type="status" value="NOT_ANNOTATED_CDS"/>
    <property type="molecule type" value="Genomic_DNA"/>
</dbReference>
<proteinExistence type="predicted"/>
<dbReference type="EnsemblMetazoa" id="OVOC8308.1">
    <property type="protein sequence ID" value="OVOC8308.1"/>
    <property type="gene ID" value="WBGene00245117"/>
</dbReference>
<name>A0A8R1TYW9_ONCVO</name>
<reference evidence="1" key="2">
    <citation type="submission" date="2022-06" db="UniProtKB">
        <authorList>
            <consortium name="EnsemblMetazoa"/>
        </authorList>
    </citation>
    <scope>IDENTIFICATION</scope>
</reference>
<accession>A0A8R1TYW9</accession>
<keyword evidence="2" id="KW-1185">Reference proteome</keyword>
<reference evidence="2" key="1">
    <citation type="submission" date="2013-10" db="EMBL/GenBank/DDBJ databases">
        <title>Genome sequencing of Onchocerca volvulus.</title>
        <authorList>
            <person name="Cotton J."/>
            <person name="Tsai J."/>
            <person name="Stanley E."/>
            <person name="Tracey A."/>
            <person name="Holroyd N."/>
            <person name="Lustigman S."/>
            <person name="Berriman M."/>
        </authorList>
    </citation>
    <scope>NUCLEOTIDE SEQUENCE</scope>
</reference>
<evidence type="ECO:0000313" key="1">
    <source>
        <dbReference type="EnsemblMetazoa" id="OVOC8308.1"/>
    </source>
</evidence>
<organism evidence="1 2">
    <name type="scientific">Onchocerca volvulus</name>
    <dbReference type="NCBI Taxonomy" id="6282"/>
    <lineage>
        <taxon>Eukaryota</taxon>
        <taxon>Metazoa</taxon>
        <taxon>Ecdysozoa</taxon>
        <taxon>Nematoda</taxon>
        <taxon>Chromadorea</taxon>
        <taxon>Rhabditida</taxon>
        <taxon>Spirurina</taxon>
        <taxon>Spiruromorpha</taxon>
        <taxon>Filarioidea</taxon>
        <taxon>Onchocercidae</taxon>
        <taxon>Onchocerca</taxon>
    </lineage>
</organism>
<dbReference type="Proteomes" id="UP000024404">
    <property type="component" value="Unassembled WGS sequence"/>
</dbReference>